<dbReference type="Pfam" id="PF10294">
    <property type="entry name" value="Methyltransf_16"/>
    <property type="match status" value="1"/>
</dbReference>
<protein>
    <submittedName>
        <fullName evidence="1">Uncharacterized protein</fullName>
    </submittedName>
</protein>
<comment type="caution">
    <text evidence="1">The sequence shown here is derived from an EMBL/GenBank/DDBJ whole genome shotgun (WGS) entry which is preliminary data.</text>
</comment>
<dbReference type="Proteomes" id="UP001162131">
    <property type="component" value="Unassembled WGS sequence"/>
</dbReference>
<dbReference type="InterPro" id="IPR019410">
    <property type="entry name" value="Methyltransf_16"/>
</dbReference>
<dbReference type="PANTHER" id="PTHR14614">
    <property type="entry name" value="HEPATOCELLULAR CARCINOMA-ASSOCIATED ANTIGEN"/>
    <property type="match status" value="1"/>
</dbReference>
<keyword evidence="2" id="KW-1185">Reference proteome</keyword>
<sequence length="203" mass="23415">MNELLSQLHKERMDRTEKFRNIVIDNHIFEILEKPGAAVGSKLWIGGEELSIFLHRNPELIQGKSILELGAGVGLVSIVCSLFSDRVICSDKGEVLEIARENIRRNRNSAQVLEYGWSENSVGIFDVIVGSDIVYYDHDFVPLYQALMANSRVGTIFILSYRDRLYSMLDFFPLLKNDFVVREERKITNESYVYIYERVGRET</sequence>
<evidence type="ECO:0000313" key="2">
    <source>
        <dbReference type="Proteomes" id="UP001162131"/>
    </source>
</evidence>
<dbReference type="Gene3D" id="3.40.50.150">
    <property type="entry name" value="Vaccinia Virus protein VP39"/>
    <property type="match status" value="1"/>
</dbReference>
<accession>A0AAU9JRZ5</accession>
<reference evidence="1" key="1">
    <citation type="submission" date="2021-09" db="EMBL/GenBank/DDBJ databases">
        <authorList>
            <consortium name="AG Swart"/>
            <person name="Singh M."/>
            <person name="Singh A."/>
            <person name="Seah K."/>
            <person name="Emmerich C."/>
        </authorList>
    </citation>
    <scope>NUCLEOTIDE SEQUENCE</scope>
    <source>
        <strain evidence="1">ATCC30299</strain>
    </source>
</reference>
<dbReference type="InterPro" id="IPR029063">
    <property type="entry name" value="SAM-dependent_MTases_sf"/>
</dbReference>
<evidence type="ECO:0000313" key="1">
    <source>
        <dbReference type="EMBL" id="CAG9327307.1"/>
    </source>
</evidence>
<dbReference type="EMBL" id="CAJZBQ010000043">
    <property type="protein sequence ID" value="CAG9327307.1"/>
    <property type="molecule type" value="Genomic_DNA"/>
</dbReference>
<organism evidence="1 2">
    <name type="scientific">Blepharisma stoltei</name>
    <dbReference type="NCBI Taxonomy" id="1481888"/>
    <lineage>
        <taxon>Eukaryota</taxon>
        <taxon>Sar</taxon>
        <taxon>Alveolata</taxon>
        <taxon>Ciliophora</taxon>
        <taxon>Postciliodesmatophora</taxon>
        <taxon>Heterotrichea</taxon>
        <taxon>Heterotrichida</taxon>
        <taxon>Blepharismidae</taxon>
        <taxon>Blepharisma</taxon>
    </lineage>
</organism>
<name>A0AAU9JRZ5_9CILI</name>
<gene>
    <name evidence="1" type="ORF">BSTOLATCC_MIC43347</name>
</gene>
<proteinExistence type="predicted"/>
<dbReference type="AlphaFoldDB" id="A0AAU9JRZ5"/>
<dbReference type="SUPFAM" id="SSF53335">
    <property type="entry name" value="S-adenosyl-L-methionine-dependent methyltransferases"/>
    <property type="match status" value="1"/>
</dbReference>